<dbReference type="Pfam" id="PF07886">
    <property type="entry name" value="BA14K"/>
    <property type="match status" value="1"/>
</dbReference>
<protein>
    <recommendedName>
        <fullName evidence="3">Lectin-like protein BA14k</fullName>
    </recommendedName>
</protein>
<reference evidence="8" key="1">
    <citation type="submission" date="2020-05" db="EMBL/GenBank/DDBJ databases">
        <title>Nod-independent and nitrogen-fixing Bradyrhizobium aeschynomene sp. nov. isolated from nodules of Aeschynomene indica.</title>
        <authorList>
            <person name="Zhang Z."/>
        </authorList>
    </citation>
    <scope>NUCLEOTIDE SEQUENCE</scope>
    <source>
        <strain evidence="8">83012</strain>
    </source>
</reference>
<comment type="subcellular location">
    <subcellularLocation>
        <location evidence="1">Membrane</location>
        <topology evidence="1">Single-pass membrane protein</topology>
    </subcellularLocation>
</comment>
<accession>A0ABX2C8G0</accession>
<gene>
    <name evidence="8" type="ORF">HL667_01425</name>
</gene>
<evidence type="ECO:0000256" key="1">
    <source>
        <dbReference type="ARBA" id="ARBA00004167"/>
    </source>
</evidence>
<name>A0ABX2C8G0_9BRAD</name>
<feature type="signal peptide" evidence="7">
    <location>
        <begin position="1"/>
        <end position="26"/>
    </location>
</feature>
<comment type="similarity">
    <text evidence="2">Belongs to the BA14k family.</text>
</comment>
<comment type="function">
    <text evidence="6">Has immunoglobulin-binding and hemagglutination properties, and can bind to mannose. Essential for virulence. May be involved in LPS biosynthesis or polysaccharide transport.</text>
</comment>
<evidence type="ECO:0000256" key="6">
    <source>
        <dbReference type="ARBA" id="ARBA00025321"/>
    </source>
</evidence>
<evidence type="ECO:0000256" key="7">
    <source>
        <dbReference type="SAM" id="SignalP"/>
    </source>
</evidence>
<evidence type="ECO:0000256" key="4">
    <source>
        <dbReference type="ARBA" id="ARBA00022475"/>
    </source>
</evidence>
<sequence>MPIRSAVPVAAVAFVAILSGADTASAATVISPKAPIAAGSSVNGMNVVEARWRGGGWRYGHRGYGGHHRYGRGYGWGPAIGGLAAGAVIGGAIANSRAQAAETDAYCSQRFRSYDPSSGTYLGYDGQRHPCP</sequence>
<keyword evidence="5" id="KW-0430">Lectin</keyword>
<evidence type="ECO:0000313" key="8">
    <source>
        <dbReference type="EMBL" id="NPU63652.1"/>
    </source>
</evidence>
<organism evidence="8 9">
    <name type="scientific">Bradyrhizobium aeschynomenes</name>
    <dbReference type="NCBI Taxonomy" id="2734909"/>
    <lineage>
        <taxon>Bacteria</taxon>
        <taxon>Pseudomonadati</taxon>
        <taxon>Pseudomonadota</taxon>
        <taxon>Alphaproteobacteria</taxon>
        <taxon>Hyphomicrobiales</taxon>
        <taxon>Nitrobacteraceae</taxon>
        <taxon>Bradyrhizobium</taxon>
    </lineage>
</organism>
<keyword evidence="4" id="KW-1003">Cell membrane</keyword>
<dbReference type="Proteomes" id="UP000886476">
    <property type="component" value="Unassembled WGS sequence"/>
</dbReference>
<keyword evidence="9" id="KW-1185">Reference proteome</keyword>
<keyword evidence="4" id="KW-0472">Membrane</keyword>
<feature type="chain" id="PRO_5047308470" description="Lectin-like protein BA14k" evidence="7">
    <location>
        <begin position="27"/>
        <end position="132"/>
    </location>
</feature>
<dbReference type="RefSeq" id="WP_172108296.1">
    <property type="nucleotide sequence ID" value="NZ_JABFDN010000001.1"/>
</dbReference>
<proteinExistence type="inferred from homology"/>
<comment type="caution">
    <text evidence="8">The sequence shown here is derived from an EMBL/GenBank/DDBJ whole genome shotgun (WGS) entry which is preliminary data.</text>
</comment>
<evidence type="ECO:0000256" key="5">
    <source>
        <dbReference type="ARBA" id="ARBA00022734"/>
    </source>
</evidence>
<evidence type="ECO:0000256" key="2">
    <source>
        <dbReference type="ARBA" id="ARBA00010270"/>
    </source>
</evidence>
<evidence type="ECO:0000256" key="3">
    <source>
        <dbReference type="ARBA" id="ARBA00020552"/>
    </source>
</evidence>
<dbReference type="EMBL" id="JABFDN010000001">
    <property type="protein sequence ID" value="NPU63652.1"/>
    <property type="molecule type" value="Genomic_DNA"/>
</dbReference>
<evidence type="ECO:0000313" key="9">
    <source>
        <dbReference type="Proteomes" id="UP000886476"/>
    </source>
</evidence>
<keyword evidence="7" id="KW-0732">Signal</keyword>
<dbReference type="InterPro" id="IPR012413">
    <property type="entry name" value="BA14K"/>
</dbReference>